<dbReference type="OrthoDB" id="124027at2759"/>
<sequence>MSIQQAIKHENWLALTKFQRMKSEKTKAFAIFGTGYETKAKTEEELLKWVMRGYSPKDIASTLGLLCLNRRKIVRHQNYEAFRTFLKYRQQWIEMTGNGFTN</sequence>
<dbReference type="Proteomes" id="UP000028582">
    <property type="component" value="Unassembled WGS sequence"/>
</dbReference>
<organism evidence="1 2">
    <name type="scientific">Phytophthora nicotianae P1976</name>
    <dbReference type="NCBI Taxonomy" id="1317066"/>
    <lineage>
        <taxon>Eukaryota</taxon>
        <taxon>Sar</taxon>
        <taxon>Stramenopiles</taxon>
        <taxon>Oomycota</taxon>
        <taxon>Peronosporomycetes</taxon>
        <taxon>Peronosporales</taxon>
        <taxon>Peronosporaceae</taxon>
        <taxon>Phytophthora</taxon>
    </lineage>
</organism>
<proteinExistence type="predicted"/>
<dbReference type="EMBL" id="ANJA01001178">
    <property type="protein sequence ID" value="ETO78811.1"/>
    <property type="molecule type" value="Genomic_DNA"/>
</dbReference>
<protein>
    <submittedName>
        <fullName evidence="1">Uncharacterized protein</fullName>
    </submittedName>
</protein>
<dbReference type="AlphaFoldDB" id="A0A081AIV0"/>
<comment type="caution">
    <text evidence="1">The sequence shown here is derived from an EMBL/GenBank/DDBJ whole genome shotgun (WGS) entry which is preliminary data.</text>
</comment>
<gene>
    <name evidence="1" type="ORF">F444_06362</name>
</gene>
<name>A0A081AIV0_PHYNI</name>
<accession>A0A081AIV0</accession>
<evidence type="ECO:0000313" key="1">
    <source>
        <dbReference type="EMBL" id="ETO78811.1"/>
    </source>
</evidence>
<reference evidence="1 2" key="1">
    <citation type="submission" date="2013-11" db="EMBL/GenBank/DDBJ databases">
        <title>The Genome Sequence of Phytophthora parasitica P1976.</title>
        <authorList>
            <consortium name="The Broad Institute Genomics Platform"/>
            <person name="Russ C."/>
            <person name="Tyler B."/>
            <person name="Panabieres F."/>
            <person name="Shan W."/>
            <person name="Tripathy S."/>
            <person name="Grunwald N."/>
            <person name="Machado M."/>
            <person name="Johnson C.S."/>
            <person name="Walker B."/>
            <person name="Young S."/>
            <person name="Zeng Q."/>
            <person name="Gargeya S."/>
            <person name="Fitzgerald M."/>
            <person name="Haas B."/>
            <person name="Abouelleil A."/>
            <person name="Allen A.W."/>
            <person name="Alvarado L."/>
            <person name="Arachchi H.M."/>
            <person name="Berlin A.M."/>
            <person name="Chapman S.B."/>
            <person name="Gainer-Dewar J."/>
            <person name="Goldberg J."/>
            <person name="Griggs A."/>
            <person name="Gujja S."/>
            <person name="Hansen M."/>
            <person name="Howarth C."/>
            <person name="Imamovic A."/>
            <person name="Ireland A."/>
            <person name="Larimer J."/>
            <person name="McCowan C."/>
            <person name="Murphy C."/>
            <person name="Pearson M."/>
            <person name="Poon T.W."/>
            <person name="Priest M."/>
            <person name="Roberts A."/>
            <person name="Saif S."/>
            <person name="Shea T."/>
            <person name="Sisk P."/>
            <person name="Sykes S."/>
            <person name="Wortman J."/>
            <person name="Nusbaum C."/>
            <person name="Birren B."/>
        </authorList>
    </citation>
    <scope>NUCLEOTIDE SEQUENCE [LARGE SCALE GENOMIC DNA]</scope>
    <source>
        <strain evidence="1 2">P1976</strain>
    </source>
</reference>
<evidence type="ECO:0000313" key="2">
    <source>
        <dbReference type="Proteomes" id="UP000028582"/>
    </source>
</evidence>